<accession>A0A1S0TXN0</accession>
<dbReference type="AlphaFoldDB" id="A0A1S0TXN0"/>
<feature type="compositionally biased region" description="Basic and acidic residues" evidence="1">
    <location>
        <begin position="98"/>
        <end position="107"/>
    </location>
</feature>
<feature type="region of interest" description="Disordered" evidence="1">
    <location>
        <begin position="47"/>
        <end position="122"/>
    </location>
</feature>
<evidence type="ECO:0000256" key="1">
    <source>
        <dbReference type="SAM" id="MobiDB-lite"/>
    </source>
</evidence>
<dbReference type="EMBL" id="JH712367">
    <property type="protein sequence ID" value="EFO21901.1"/>
    <property type="molecule type" value="Genomic_DNA"/>
</dbReference>
<proteinExistence type="predicted"/>
<sequence length="140" mass="15859">MTANILQMELQNFTHAEALSCVLWKMAQSLFVLIILPSLQMCCRKKKRKTKKTDETTTMPAQISNETTGTATRTAIEANQRKTGKKANNKIENAKTIQRKEEQRIDDPTQMEGSDESDRGNVCNFYEEKKNDAIAGNVIF</sequence>
<gene>
    <name evidence="2" type="ORF">LOAG_06587</name>
</gene>
<reference evidence="2" key="1">
    <citation type="submission" date="2012-04" db="EMBL/GenBank/DDBJ databases">
        <title>The Genome Sequence of Loa loa.</title>
        <authorList>
            <consortium name="The Broad Institute Genome Sequencing Platform"/>
            <consortium name="Broad Institute Genome Sequencing Center for Infectious Disease"/>
            <person name="Nutman T.B."/>
            <person name="Fink D.L."/>
            <person name="Russ C."/>
            <person name="Young S."/>
            <person name="Zeng Q."/>
            <person name="Gargeya S."/>
            <person name="Alvarado L."/>
            <person name="Berlin A."/>
            <person name="Chapman S.B."/>
            <person name="Chen Z."/>
            <person name="Freedman E."/>
            <person name="Gellesch M."/>
            <person name="Goldberg J."/>
            <person name="Griggs A."/>
            <person name="Gujja S."/>
            <person name="Heilman E.R."/>
            <person name="Heiman D."/>
            <person name="Howarth C."/>
            <person name="Mehta T."/>
            <person name="Neiman D."/>
            <person name="Pearson M."/>
            <person name="Roberts A."/>
            <person name="Saif S."/>
            <person name="Shea T."/>
            <person name="Shenoy N."/>
            <person name="Sisk P."/>
            <person name="Stolte C."/>
            <person name="Sykes S."/>
            <person name="White J."/>
            <person name="Yandava C."/>
            <person name="Haas B."/>
            <person name="Henn M.R."/>
            <person name="Nusbaum C."/>
            <person name="Birren B."/>
        </authorList>
    </citation>
    <scope>NUCLEOTIDE SEQUENCE [LARGE SCALE GENOMIC DNA]</scope>
</reference>
<dbReference type="GeneID" id="9944000"/>
<dbReference type="CTD" id="9944000"/>
<feature type="compositionally biased region" description="Polar residues" evidence="1">
    <location>
        <begin position="59"/>
        <end position="73"/>
    </location>
</feature>
<evidence type="ECO:0000313" key="2">
    <source>
        <dbReference type="EMBL" id="EFO21901.1"/>
    </source>
</evidence>
<dbReference type="KEGG" id="loa:LOAG_06587"/>
<protein>
    <submittedName>
        <fullName evidence="2">Uncharacterized protein</fullName>
    </submittedName>
</protein>
<name>A0A1S0TXN0_LOALO</name>
<organism evidence="2">
    <name type="scientific">Loa loa</name>
    <name type="common">Eye worm</name>
    <name type="synonym">Filaria loa</name>
    <dbReference type="NCBI Taxonomy" id="7209"/>
    <lineage>
        <taxon>Eukaryota</taxon>
        <taxon>Metazoa</taxon>
        <taxon>Ecdysozoa</taxon>
        <taxon>Nematoda</taxon>
        <taxon>Chromadorea</taxon>
        <taxon>Rhabditida</taxon>
        <taxon>Spirurina</taxon>
        <taxon>Spiruromorpha</taxon>
        <taxon>Filarioidea</taxon>
        <taxon>Onchocercidae</taxon>
        <taxon>Loa</taxon>
    </lineage>
</organism>
<dbReference type="RefSeq" id="XP_003142171.1">
    <property type="nucleotide sequence ID" value="XM_003142123.1"/>
</dbReference>
<dbReference type="InParanoid" id="A0A1S0TXN0"/>